<accession>A0ABR8Q6W3</accession>
<protein>
    <submittedName>
        <fullName evidence="1">Uncharacterized protein</fullName>
    </submittedName>
</protein>
<comment type="caution">
    <text evidence="1">The sequence shown here is derived from an EMBL/GenBank/DDBJ whole genome shotgun (WGS) entry which is preliminary data.</text>
</comment>
<gene>
    <name evidence="1" type="ORF">H9660_13550</name>
</gene>
<sequence>MDKLKIEDTVFSQAFVKQLNGVKEIFGIKGTSFKPLRGDIKEIKLDRLSVDFIYEVDDEKLIHFEFQSTKKNDDIYRFQLYDANLISQYKKPIETYVIYTNDILKVNSELDYGSIKYKFNPIYMGKFSAEKILNDVKEKLTIGKELTLTDIAWLEFTPLMDSKISKDKVIESALELSTDIKDKEIKIQCQTILLSLALKFNVEISDELGRKIRMSPLGQKIFNEGQLEKQKEIAKNLMDILNDEMIAKKCDLSLDEVKHLRKEYEANK</sequence>
<dbReference type="Proteomes" id="UP000640335">
    <property type="component" value="Unassembled WGS sequence"/>
</dbReference>
<evidence type="ECO:0000313" key="1">
    <source>
        <dbReference type="EMBL" id="MBD7916171.1"/>
    </source>
</evidence>
<organism evidence="1 2">
    <name type="scientific">Clostridium gallinarum</name>
    <dbReference type="NCBI Taxonomy" id="2762246"/>
    <lineage>
        <taxon>Bacteria</taxon>
        <taxon>Bacillati</taxon>
        <taxon>Bacillota</taxon>
        <taxon>Clostridia</taxon>
        <taxon>Eubacteriales</taxon>
        <taxon>Clostridiaceae</taxon>
        <taxon>Clostridium</taxon>
    </lineage>
</organism>
<keyword evidence="2" id="KW-1185">Reference proteome</keyword>
<reference evidence="1 2" key="1">
    <citation type="submission" date="2020-08" db="EMBL/GenBank/DDBJ databases">
        <title>A Genomic Blueprint of the Chicken Gut Microbiome.</title>
        <authorList>
            <person name="Gilroy R."/>
            <person name="Ravi A."/>
            <person name="Getino M."/>
            <person name="Pursley I."/>
            <person name="Horton D.L."/>
            <person name="Alikhan N.-F."/>
            <person name="Baker D."/>
            <person name="Gharbi K."/>
            <person name="Hall N."/>
            <person name="Watson M."/>
            <person name="Adriaenssens E.M."/>
            <person name="Foster-Nyarko E."/>
            <person name="Jarju S."/>
            <person name="Secka A."/>
            <person name="Antonio M."/>
            <person name="Oren A."/>
            <person name="Chaudhuri R."/>
            <person name="La Ragione R.M."/>
            <person name="Hildebrand F."/>
            <person name="Pallen M.J."/>
        </authorList>
    </citation>
    <scope>NUCLEOTIDE SEQUENCE [LARGE SCALE GENOMIC DNA]</scope>
    <source>
        <strain evidence="1 2">Sa3CUN1</strain>
    </source>
</reference>
<dbReference type="EMBL" id="JACSQZ010000064">
    <property type="protein sequence ID" value="MBD7916171.1"/>
    <property type="molecule type" value="Genomic_DNA"/>
</dbReference>
<name>A0ABR8Q6W3_9CLOT</name>
<evidence type="ECO:0000313" key="2">
    <source>
        <dbReference type="Proteomes" id="UP000640335"/>
    </source>
</evidence>
<proteinExistence type="predicted"/>
<dbReference type="RefSeq" id="WP_191750918.1">
    <property type="nucleotide sequence ID" value="NZ_JACSQZ010000064.1"/>
</dbReference>